<dbReference type="EMBL" id="OC856825">
    <property type="protein sequence ID" value="CAD7624326.1"/>
    <property type="molecule type" value="Genomic_DNA"/>
</dbReference>
<evidence type="ECO:0000313" key="3">
    <source>
        <dbReference type="Proteomes" id="UP000759131"/>
    </source>
</evidence>
<dbReference type="EMBL" id="CAJPIZ010002250">
    <property type="protein sequence ID" value="CAG2104756.1"/>
    <property type="molecule type" value="Genomic_DNA"/>
</dbReference>
<dbReference type="AlphaFoldDB" id="A0A7R9KJB8"/>
<dbReference type="SUPFAM" id="SSF47113">
    <property type="entry name" value="Histone-fold"/>
    <property type="match status" value="1"/>
</dbReference>
<dbReference type="GO" id="GO:0000786">
    <property type="term" value="C:nucleosome"/>
    <property type="evidence" value="ECO:0007669"/>
    <property type="project" value="InterPro"/>
</dbReference>
<dbReference type="GO" id="GO:0003677">
    <property type="term" value="F:DNA binding"/>
    <property type="evidence" value="ECO:0007669"/>
    <property type="project" value="InterPro"/>
</dbReference>
<sequence>MQSLRLPSNSFRVLYMAFTNNANMHNLVKQENEQVATIKPGETLDHADLQTKRSRKATKACVKKPGCFRPELVPINQMRKYQLMTKYMIPKHAIQRFVKQIVQELKPNDSFRMQSAAVFITLLDGYYLLSKNDVRIVVIFHLIHKFFEQVLIKLQTLVQQIQLFRHIFLCHQFIHFLYLFVAFVVDSIHPFLCRNPLLLFNGFSHNKQLLYPFSVFTDCHIYGGFSELSFGGKLLFIWNKIDAKL</sequence>
<gene>
    <name evidence="2" type="ORF">OSB1V03_LOCUS4771</name>
</gene>
<dbReference type="InterPro" id="IPR009072">
    <property type="entry name" value="Histone-fold"/>
</dbReference>
<reference evidence="2" key="1">
    <citation type="submission" date="2020-11" db="EMBL/GenBank/DDBJ databases">
        <authorList>
            <person name="Tran Van P."/>
        </authorList>
    </citation>
    <scope>NUCLEOTIDE SEQUENCE</scope>
</reference>
<evidence type="ECO:0000313" key="2">
    <source>
        <dbReference type="EMBL" id="CAD7624326.1"/>
    </source>
</evidence>
<comment type="similarity">
    <text evidence="1">Belongs to the histone H3 family.</text>
</comment>
<name>A0A7R9KJB8_9ACAR</name>
<dbReference type="Gene3D" id="1.10.20.10">
    <property type="entry name" value="Histone, subunit A"/>
    <property type="match status" value="1"/>
</dbReference>
<proteinExistence type="inferred from homology"/>
<accession>A0A7R9KJB8</accession>
<dbReference type="Proteomes" id="UP000759131">
    <property type="component" value="Unassembled WGS sequence"/>
</dbReference>
<dbReference type="GO" id="GO:0046982">
    <property type="term" value="F:protein heterodimerization activity"/>
    <property type="evidence" value="ECO:0007669"/>
    <property type="project" value="InterPro"/>
</dbReference>
<protein>
    <submittedName>
        <fullName evidence="2">Uncharacterized protein</fullName>
    </submittedName>
</protein>
<dbReference type="InterPro" id="IPR000164">
    <property type="entry name" value="Histone_H3/CENP-A"/>
</dbReference>
<evidence type="ECO:0000256" key="1">
    <source>
        <dbReference type="ARBA" id="ARBA00010343"/>
    </source>
</evidence>
<dbReference type="GO" id="GO:0030527">
    <property type="term" value="F:structural constituent of chromatin"/>
    <property type="evidence" value="ECO:0007669"/>
    <property type="project" value="InterPro"/>
</dbReference>
<organism evidence="2">
    <name type="scientific">Medioppia subpectinata</name>
    <dbReference type="NCBI Taxonomy" id="1979941"/>
    <lineage>
        <taxon>Eukaryota</taxon>
        <taxon>Metazoa</taxon>
        <taxon>Ecdysozoa</taxon>
        <taxon>Arthropoda</taxon>
        <taxon>Chelicerata</taxon>
        <taxon>Arachnida</taxon>
        <taxon>Acari</taxon>
        <taxon>Acariformes</taxon>
        <taxon>Sarcoptiformes</taxon>
        <taxon>Oribatida</taxon>
        <taxon>Brachypylina</taxon>
        <taxon>Oppioidea</taxon>
        <taxon>Oppiidae</taxon>
        <taxon>Medioppia</taxon>
    </lineage>
</organism>
<dbReference type="PANTHER" id="PTHR11426">
    <property type="entry name" value="HISTONE H3"/>
    <property type="match status" value="1"/>
</dbReference>
<keyword evidence="3" id="KW-1185">Reference proteome</keyword>